<evidence type="ECO:0000313" key="2">
    <source>
        <dbReference type="EMBL" id="KAF1979324.1"/>
    </source>
</evidence>
<feature type="compositionally biased region" description="Basic and acidic residues" evidence="1">
    <location>
        <begin position="232"/>
        <end position="241"/>
    </location>
</feature>
<proteinExistence type="predicted"/>
<accession>A0A6A5VPQ0</accession>
<evidence type="ECO:0000313" key="3">
    <source>
        <dbReference type="Proteomes" id="UP000800036"/>
    </source>
</evidence>
<feature type="region of interest" description="Disordered" evidence="1">
    <location>
        <begin position="1"/>
        <end position="20"/>
    </location>
</feature>
<name>A0A6A5VPQ0_9PLEO</name>
<dbReference type="Proteomes" id="UP000800036">
    <property type="component" value="Unassembled WGS sequence"/>
</dbReference>
<keyword evidence="3" id="KW-1185">Reference proteome</keyword>
<dbReference type="EMBL" id="ML976658">
    <property type="protein sequence ID" value="KAF1979324.1"/>
    <property type="molecule type" value="Genomic_DNA"/>
</dbReference>
<dbReference type="PANTHER" id="PTHR38645:SF1">
    <property type="entry name" value="YALI0F12243P"/>
    <property type="match status" value="1"/>
</dbReference>
<feature type="compositionally biased region" description="Low complexity" evidence="1">
    <location>
        <begin position="186"/>
        <end position="201"/>
    </location>
</feature>
<feature type="compositionally biased region" description="Polar residues" evidence="1">
    <location>
        <begin position="1"/>
        <end position="12"/>
    </location>
</feature>
<evidence type="ECO:0000256" key="1">
    <source>
        <dbReference type="SAM" id="MobiDB-lite"/>
    </source>
</evidence>
<protein>
    <submittedName>
        <fullName evidence="2">Uncharacterized protein</fullName>
    </submittedName>
</protein>
<feature type="region of interest" description="Disordered" evidence="1">
    <location>
        <begin position="91"/>
        <end position="154"/>
    </location>
</feature>
<gene>
    <name evidence="2" type="ORF">BU23DRAFT_549329</name>
</gene>
<organism evidence="2 3">
    <name type="scientific">Bimuria novae-zelandiae CBS 107.79</name>
    <dbReference type="NCBI Taxonomy" id="1447943"/>
    <lineage>
        <taxon>Eukaryota</taxon>
        <taxon>Fungi</taxon>
        <taxon>Dikarya</taxon>
        <taxon>Ascomycota</taxon>
        <taxon>Pezizomycotina</taxon>
        <taxon>Dothideomycetes</taxon>
        <taxon>Pleosporomycetidae</taxon>
        <taxon>Pleosporales</taxon>
        <taxon>Massarineae</taxon>
        <taxon>Didymosphaeriaceae</taxon>
        <taxon>Bimuria</taxon>
    </lineage>
</organism>
<reference evidence="2" key="1">
    <citation type="journal article" date="2020" name="Stud. Mycol.">
        <title>101 Dothideomycetes genomes: a test case for predicting lifestyles and emergence of pathogens.</title>
        <authorList>
            <person name="Haridas S."/>
            <person name="Albert R."/>
            <person name="Binder M."/>
            <person name="Bloem J."/>
            <person name="Labutti K."/>
            <person name="Salamov A."/>
            <person name="Andreopoulos B."/>
            <person name="Baker S."/>
            <person name="Barry K."/>
            <person name="Bills G."/>
            <person name="Bluhm B."/>
            <person name="Cannon C."/>
            <person name="Castanera R."/>
            <person name="Culley D."/>
            <person name="Daum C."/>
            <person name="Ezra D."/>
            <person name="Gonzalez J."/>
            <person name="Henrissat B."/>
            <person name="Kuo A."/>
            <person name="Liang C."/>
            <person name="Lipzen A."/>
            <person name="Lutzoni F."/>
            <person name="Magnuson J."/>
            <person name="Mondo S."/>
            <person name="Nolan M."/>
            <person name="Ohm R."/>
            <person name="Pangilinan J."/>
            <person name="Park H.-J."/>
            <person name="Ramirez L."/>
            <person name="Alfaro M."/>
            <person name="Sun H."/>
            <person name="Tritt A."/>
            <person name="Yoshinaga Y."/>
            <person name="Zwiers L.-H."/>
            <person name="Turgeon B."/>
            <person name="Goodwin S."/>
            <person name="Spatafora J."/>
            <person name="Crous P."/>
            <person name="Grigoriev I."/>
        </authorList>
    </citation>
    <scope>NUCLEOTIDE SEQUENCE</scope>
    <source>
        <strain evidence="2">CBS 107.79</strain>
    </source>
</reference>
<dbReference type="PANTHER" id="PTHR38645">
    <property type="entry name" value="CHROMOSOME 9, WHOLE GENOME SHOTGUN SEQUENCE"/>
    <property type="match status" value="1"/>
</dbReference>
<sequence length="252" mass="27982">MDSMRSLNTSLPRTRRRLPNLQPDTHKVFKETALTVTNLYRTALADIERSRSDGYQQALEDLLGFLDNENLGVGDGEGWRIRQWATERLDGALPMASTSDTDEETTEEQRARSSSPVVEHVLEEKQPAQPTPRSDSAPPAAAEPGTIDTEMAPLPPVFHFASPQVLPTNNNMDNATYDLAAAARRAFPTPRRNSNRSSSRNLQRSVAQNLVSLGNGAGQKRKLMNDFFNIDFNHDRRDRDGPGGGPKRGRMT</sequence>
<dbReference type="AlphaFoldDB" id="A0A6A5VPQ0"/>
<feature type="region of interest" description="Disordered" evidence="1">
    <location>
        <begin position="186"/>
        <end position="205"/>
    </location>
</feature>
<dbReference type="OrthoDB" id="21418at2759"/>
<feature type="region of interest" description="Disordered" evidence="1">
    <location>
        <begin position="231"/>
        <end position="252"/>
    </location>
</feature>